<dbReference type="PANTHER" id="PTHR31650:SF28">
    <property type="entry name" value="O-ACYLTRANSFERASE WSD1-LIKE ISOFORM X1"/>
    <property type="match status" value="1"/>
</dbReference>
<evidence type="ECO:0000256" key="1">
    <source>
        <dbReference type="SAM" id="Phobius"/>
    </source>
</evidence>
<reference evidence="2 3" key="1">
    <citation type="journal article" date="2014" name="PLoS ONE">
        <title>Global Analysis of Gene Expression Profiles in Physic Nut (Jatropha curcas L.) Seedlings Exposed to Salt Stress.</title>
        <authorList>
            <person name="Zhang L."/>
            <person name="Zhang C."/>
            <person name="Wu P."/>
            <person name="Chen Y."/>
            <person name="Li M."/>
            <person name="Jiang H."/>
            <person name="Wu G."/>
        </authorList>
    </citation>
    <scope>NUCLEOTIDE SEQUENCE [LARGE SCALE GENOMIC DNA]</scope>
    <source>
        <strain evidence="3">cv. GZQX0401</strain>
        <tissue evidence="2">Young leaves</tissue>
    </source>
</reference>
<gene>
    <name evidence="2" type="ORF">JCGZ_17207</name>
</gene>
<dbReference type="GO" id="GO:0019432">
    <property type="term" value="P:triglyceride biosynthetic process"/>
    <property type="evidence" value="ECO:0007669"/>
    <property type="project" value="TreeGrafter"/>
</dbReference>
<feature type="transmembrane region" description="Helical" evidence="1">
    <location>
        <begin position="218"/>
        <end position="237"/>
    </location>
</feature>
<keyword evidence="3" id="KW-1185">Reference proteome</keyword>
<protein>
    <submittedName>
        <fullName evidence="2">Uncharacterized protein</fullName>
    </submittedName>
</protein>
<keyword evidence="1" id="KW-1133">Transmembrane helix</keyword>
<dbReference type="Proteomes" id="UP000027138">
    <property type="component" value="Unassembled WGS sequence"/>
</dbReference>
<evidence type="ECO:0000313" key="2">
    <source>
        <dbReference type="EMBL" id="KDP45600.1"/>
    </source>
</evidence>
<accession>A0A067LLG4</accession>
<feature type="transmembrane region" description="Helical" evidence="1">
    <location>
        <begin position="136"/>
        <end position="154"/>
    </location>
</feature>
<keyword evidence="1" id="KW-0472">Membrane</keyword>
<sequence>MQSLKPVRTSIEREDEKIIEREEEPLSPWSCAFHGSESGIYIMAILGVKNRINPSCIKDNLMHDLMRNPRFCRLQPLWDVHSLGDGFSLISLLLSSARKVSDPEATPSFPVKKKKEKYEEQNNLSYLRKFWLMFRFYWNSMVDVIMLIATLLFFKDTKTPISNSTCGGGSSGKRIVYKIASLDDIKLVKNATNSTVNDVIMAVLQASLSRYLNRLYGSYYMVTILPYIFFMSVKKLIRLNSIKSKKFR</sequence>
<dbReference type="PANTHER" id="PTHR31650">
    <property type="entry name" value="O-ACYLTRANSFERASE (WSD1-LIKE) FAMILY PROTEIN"/>
    <property type="match status" value="1"/>
</dbReference>
<dbReference type="EMBL" id="KK914227">
    <property type="protein sequence ID" value="KDP45600.1"/>
    <property type="molecule type" value="Genomic_DNA"/>
</dbReference>
<name>A0A067LLG4_JATCU</name>
<dbReference type="OrthoDB" id="1716493at2759"/>
<keyword evidence="1" id="KW-0812">Transmembrane</keyword>
<organism evidence="2 3">
    <name type="scientific">Jatropha curcas</name>
    <name type="common">Barbados nut</name>
    <dbReference type="NCBI Taxonomy" id="180498"/>
    <lineage>
        <taxon>Eukaryota</taxon>
        <taxon>Viridiplantae</taxon>
        <taxon>Streptophyta</taxon>
        <taxon>Embryophyta</taxon>
        <taxon>Tracheophyta</taxon>
        <taxon>Spermatophyta</taxon>
        <taxon>Magnoliopsida</taxon>
        <taxon>eudicotyledons</taxon>
        <taxon>Gunneridae</taxon>
        <taxon>Pentapetalae</taxon>
        <taxon>rosids</taxon>
        <taxon>fabids</taxon>
        <taxon>Malpighiales</taxon>
        <taxon>Euphorbiaceae</taxon>
        <taxon>Crotonoideae</taxon>
        <taxon>Jatropheae</taxon>
        <taxon>Jatropha</taxon>
    </lineage>
</organism>
<dbReference type="AlphaFoldDB" id="A0A067LLG4"/>
<dbReference type="GO" id="GO:0008374">
    <property type="term" value="F:O-acyltransferase activity"/>
    <property type="evidence" value="ECO:0007669"/>
    <property type="project" value="InterPro"/>
</dbReference>
<evidence type="ECO:0000313" key="3">
    <source>
        <dbReference type="Proteomes" id="UP000027138"/>
    </source>
</evidence>
<proteinExistence type="predicted"/>
<dbReference type="InterPro" id="IPR045034">
    <property type="entry name" value="O-acyltransferase_WSD1-like"/>
</dbReference>
<dbReference type="GO" id="GO:0005886">
    <property type="term" value="C:plasma membrane"/>
    <property type="evidence" value="ECO:0007669"/>
    <property type="project" value="TreeGrafter"/>
</dbReference>